<evidence type="ECO:0000256" key="1">
    <source>
        <dbReference type="SAM" id="MobiDB-lite"/>
    </source>
</evidence>
<comment type="caution">
    <text evidence="2">The sequence shown here is derived from an EMBL/GenBank/DDBJ whole genome shotgun (WGS) entry which is preliminary data.</text>
</comment>
<dbReference type="AlphaFoldDB" id="A0A6A4EN00"/>
<protein>
    <submittedName>
        <fullName evidence="2">Uncharacterized protein</fullName>
    </submittedName>
</protein>
<reference evidence="2 3" key="1">
    <citation type="submission" date="2018-08" db="EMBL/GenBank/DDBJ databases">
        <title>Genomic investigation of the strawberry pathogen Phytophthora fragariae indicates pathogenicity is determined by transcriptional variation in three key races.</title>
        <authorList>
            <person name="Adams T.M."/>
            <person name="Armitage A.D."/>
            <person name="Sobczyk M.K."/>
            <person name="Bates H.J."/>
            <person name="Dunwell J.M."/>
            <person name="Nellist C.F."/>
            <person name="Harrison R.J."/>
        </authorList>
    </citation>
    <scope>NUCLEOTIDE SEQUENCE [LARGE SCALE GENOMIC DNA]</scope>
    <source>
        <strain evidence="2 3">A4</strain>
    </source>
</reference>
<organism evidence="2 3">
    <name type="scientific">Phytophthora fragariae</name>
    <dbReference type="NCBI Taxonomy" id="53985"/>
    <lineage>
        <taxon>Eukaryota</taxon>
        <taxon>Sar</taxon>
        <taxon>Stramenopiles</taxon>
        <taxon>Oomycota</taxon>
        <taxon>Peronosporomycetes</taxon>
        <taxon>Peronosporales</taxon>
        <taxon>Peronosporaceae</taxon>
        <taxon>Phytophthora</taxon>
    </lineage>
</organism>
<name>A0A6A4EN00_9STRA</name>
<dbReference type="Proteomes" id="UP000437068">
    <property type="component" value="Unassembled WGS sequence"/>
</dbReference>
<dbReference type="EMBL" id="QXGE01000088">
    <property type="protein sequence ID" value="KAE9325431.1"/>
    <property type="molecule type" value="Genomic_DNA"/>
</dbReference>
<gene>
    <name evidence="2" type="ORF">PF001_g2947</name>
</gene>
<evidence type="ECO:0000313" key="2">
    <source>
        <dbReference type="EMBL" id="KAE9325431.1"/>
    </source>
</evidence>
<feature type="compositionally biased region" description="Gly residues" evidence="1">
    <location>
        <begin position="1"/>
        <end position="10"/>
    </location>
</feature>
<feature type="region of interest" description="Disordered" evidence="1">
    <location>
        <begin position="1"/>
        <end position="46"/>
    </location>
</feature>
<accession>A0A6A4EN00</accession>
<evidence type="ECO:0000313" key="3">
    <source>
        <dbReference type="Proteomes" id="UP000437068"/>
    </source>
</evidence>
<proteinExistence type="predicted"/>
<sequence length="219" mass="24093">MSEPGDGAGALGLRPAKLHDDEHAPGVLARSEAPVEPPDSALEGEPRCRADMFTSKFVRKKRDRTSEKPVWEVEVDSEITEQIVEHVEDEQLSEVNRNNMENIRNVAVDEMDAFLDETILSLERVELDAPATSASSSLLLLRERSDFSALAVGSSDSRRSVALYAKGAKVSFRAKSGGCASRWWPSCFNTLQLLLQQVKILRNDDALPLLLDYALVAGV</sequence>